<evidence type="ECO:0000313" key="2">
    <source>
        <dbReference type="Proteomes" id="UP001157502"/>
    </source>
</evidence>
<proteinExistence type="predicted"/>
<gene>
    <name evidence="1" type="ORF">DPEC_G00125490</name>
</gene>
<organism evidence="1 2">
    <name type="scientific">Dallia pectoralis</name>
    <name type="common">Alaska blackfish</name>
    <dbReference type="NCBI Taxonomy" id="75939"/>
    <lineage>
        <taxon>Eukaryota</taxon>
        <taxon>Metazoa</taxon>
        <taxon>Chordata</taxon>
        <taxon>Craniata</taxon>
        <taxon>Vertebrata</taxon>
        <taxon>Euteleostomi</taxon>
        <taxon>Actinopterygii</taxon>
        <taxon>Neopterygii</taxon>
        <taxon>Teleostei</taxon>
        <taxon>Protacanthopterygii</taxon>
        <taxon>Esociformes</taxon>
        <taxon>Umbridae</taxon>
        <taxon>Dallia</taxon>
    </lineage>
</organism>
<sequence>MNMTCLFPPPPTKLSGRPRRIIETAHNVLETGADAEPTGRRRALTRYRPETASPHGGYESLCLQRLYPGYDTAVKQASPSQPGKVVYRNQGRSSERSHRRGWEWTTKAQAEKQTDDLAQ</sequence>
<keyword evidence="2" id="KW-1185">Reference proteome</keyword>
<comment type="caution">
    <text evidence="1">The sequence shown here is derived from an EMBL/GenBank/DDBJ whole genome shotgun (WGS) entry which is preliminary data.</text>
</comment>
<accession>A0ACC2GRW7</accession>
<reference evidence="1" key="1">
    <citation type="submission" date="2021-05" db="EMBL/GenBank/DDBJ databases">
        <authorList>
            <person name="Pan Q."/>
            <person name="Jouanno E."/>
            <person name="Zahm M."/>
            <person name="Klopp C."/>
            <person name="Cabau C."/>
            <person name="Louis A."/>
            <person name="Berthelot C."/>
            <person name="Parey E."/>
            <person name="Roest Crollius H."/>
            <person name="Montfort J."/>
            <person name="Robinson-Rechavi M."/>
            <person name="Bouchez O."/>
            <person name="Lampietro C."/>
            <person name="Lopez Roques C."/>
            <person name="Donnadieu C."/>
            <person name="Postlethwait J."/>
            <person name="Bobe J."/>
            <person name="Dillon D."/>
            <person name="Chandos A."/>
            <person name="von Hippel F."/>
            <person name="Guiguen Y."/>
        </authorList>
    </citation>
    <scope>NUCLEOTIDE SEQUENCE</scope>
    <source>
        <strain evidence="1">YG-Jan2019</strain>
    </source>
</reference>
<name>A0ACC2GRW7_DALPE</name>
<dbReference type="Proteomes" id="UP001157502">
    <property type="component" value="Chromosome 10"/>
</dbReference>
<evidence type="ECO:0000313" key="1">
    <source>
        <dbReference type="EMBL" id="KAJ8006173.1"/>
    </source>
</evidence>
<dbReference type="EMBL" id="CM055737">
    <property type="protein sequence ID" value="KAJ8006173.1"/>
    <property type="molecule type" value="Genomic_DNA"/>
</dbReference>
<protein>
    <submittedName>
        <fullName evidence="1">Uncharacterized protein</fullName>
    </submittedName>
</protein>